<gene>
    <name evidence="2" type="ORF">GCM10010492_71080</name>
</gene>
<feature type="compositionally biased region" description="Basic residues" evidence="1">
    <location>
        <begin position="8"/>
        <end position="17"/>
    </location>
</feature>
<evidence type="ECO:0000313" key="3">
    <source>
        <dbReference type="Proteomes" id="UP001500416"/>
    </source>
</evidence>
<comment type="caution">
    <text evidence="2">The sequence shown here is derived from an EMBL/GenBank/DDBJ whole genome shotgun (WGS) entry which is preliminary data.</text>
</comment>
<organism evidence="2 3">
    <name type="scientific">Saccharothrix mutabilis subsp. mutabilis</name>
    <dbReference type="NCBI Taxonomy" id="66855"/>
    <lineage>
        <taxon>Bacteria</taxon>
        <taxon>Bacillati</taxon>
        <taxon>Actinomycetota</taxon>
        <taxon>Actinomycetes</taxon>
        <taxon>Pseudonocardiales</taxon>
        <taxon>Pseudonocardiaceae</taxon>
        <taxon>Saccharothrix</taxon>
    </lineage>
</organism>
<sequence length="117" mass="12767">MDLQRPGGGHRRRRGHQARPGSPPATATLTATLTATATSPGIRQGEGPTVFKSNTEDKWYLFIDEFGGRGYVPFETTDLASGRWTMSASYALPSRPRHGTVLPVTRAELDRVRAAFP</sequence>
<dbReference type="Proteomes" id="UP001500416">
    <property type="component" value="Unassembled WGS sequence"/>
</dbReference>
<name>A0ABP3ED78_9PSEU</name>
<evidence type="ECO:0000256" key="1">
    <source>
        <dbReference type="SAM" id="MobiDB-lite"/>
    </source>
</evidence>
<dbReference type="SUPFAM" id="SSF75005">
    <property type="entry name" value="Arabinanase/levansucrase/invertase"/>
    <property type="match status" value="1"/>
</dbReference>
<keyword evidence="3" id="KW-1185">Reference proteome</keyword>
<proteinExistence type="predicted"/>
<protein>
    <submittedName>
        <fullName evidence="2">Uncharacterized protein</fullName>
    </submittedName>
</protein>
<accession>A0ABP3ED78</accession>
<feature type="region of interest" description="Disordered" evidence="1">
    <location>
        <begin position="1"/>
        <end position="27"/>
    </location>
</feature>
<dbReference type="InterPro" id="IPR023296">
    <property type="entry name" value="Glyco_hydro_beta-prop_sf"/>
</dbReference>
<dbReference type="EMBL" id="BAAABU010000029">
    <property type="protein sequence ID" value="GAA0259900.1"/>
    <property type="molecule type" value="Genomic_DNA"/>
</dbReference>
<evidence type="ECO:0000313" key="2">
    <source>
        <dbReference type="EMBL" id="GAA0259900.1"/>
    </source>
</evidence>
<dbReference type="RefSeq" id="WP_343939341.1">
    <property type="nucleotide sequence ID" value="NZ_BAAABU010000029.1"/>
</dbReference>
<reference evidence="3" key="1">
    <citation type="journal article" date="2019" name="Int. J. Syst. Evol. Microbiol.">
        <title>The Global Catalogue of Microorganisms (GCM) 10K type strain sequencing project: providing services to taxonomists for standard genome sequencing and annotation.</title>
        <authorList>
            <consortium name="The Broad Institute Genomics Platform"/>
            <consortium name="The Broad Institute Genome Sequencing Center for Infectious Disease"/>
            <person name="Wu L."/>
            <person name="Ma J."/>
        </authorList>
    </citation>
    <scope>NUCLEOTIDE SEQUENCE [LARGE SCALE GENOMIC DNA]</scope>
    <source>
        <strain evidence="3">JCM 3380</strain>
    </source>
</reference>